<dbReference type="CDD" id="cd00165">
    <property type="entry name" value="S4"/>
    <property type="match status" value="1"/>
</dbReference>
<feature type="binding site" evidence="10">
    <location>
        <position position="236"/>
    </location>
    <ligand>
        <name>ATP</name>
        <dbReference type="ChEBI" id="CHEBI:30616"/>
    </ligand>
</feature>
<evidence type="ECO:0000256" key="2">
    <source>
        <dbReference type="ARBA" id="ARBA00022490"/>
    </source>
</evidence>
<dbReference type="PANTHER" id="PTHR11766">
    <property type="entry name" value="TYROSYL-TRNA SYNTHETASE"/>
    <property type="match status" value="1"/>
</dbReference>
<feature type="short sequence motif" description="'KMSKS' region" evidence="10">
    <location>
        <begin position="233"/>
        <end position="237"/>
    </location>
</feature>
<dbReference type="EMBL" id="FMYU01000009">
    <property type="protein sequence ID" value="SDC79629.1"/>
    <property type="molecule type" value="Genomic_DNA"/>
</dbReference>
<dbReference type="InterPro" id="IPR001412">
    <property type="entry name" value="aa-tRNA-synth_I_CS"/>
</dbReference>
<dbReference type="EC" id="6.1.1.1" evidence="10"/>
<evidence type="ECO:0000259" key="12">
    <source>
        <dbReference type="SMART" id="SM00363"/>
    </source>
</evidence>
<dbReference type="Gene3D" id="1.10.240.10">
    <property type="entry name" value="Tyrosyl-Transfer RNA Synthetase"/>
    <property type="match status" value="1"/>
</dbReference>
<reference evidence="14" key="1">
    <citation type="submission" date="2016-10" db="EMBL/GenBank/DDBJ databases">
        <authorList>
            <person name="Varghese N."/>
            <person name="Submissions S."/>
        </authorList>
    </citation>
    <scope>NUCLEOTIDE SEQUENCE [LARGE SCALE GENOMIC DNA]</scope>
    <source>
        <strain evidence="14">DSM 8415</strain>
    </source>
</reference>
<keyword evidence="8 10" id="KW-0030">Aminoacyl-tRNA synthetase</keyword>
<evidence type="ECO:0000256" key="1">
    <source>
        <dbReference type="ARBA" id="ARBA00011738"/>
    </source>
</evidence>
<dbReference type="GO" id="GO:0005524">
    <property type="term" value="F:ATP binding"/>
    <property type="evidence" value="ECO:0007669"/>
    <property type="project" value="UniProtKB-UniRule"/>
</dbReference>
<evidence type="ECO:0000256" key="6">
    <source>
        <dbReference type="ARBA" id="ARBA00022884"/>
    </source>
</evidence>
<dbReference type="SUPFAM" id="SSF52374">
    <property type="entry name" value="Nucleotidylyl transferase"/>
    <property type="match status" value="1"/>
</dbReference>
<dbReference type="SUPFAM" id="SSF55174">
    <property type="entry name" value="Alpha-L RNA-binding motif"/>
    <property type="match status" value="1"/>
</dbReference>
<evidence type="ECO:0000256" key="9">
    <source>
        <dbReference type="ARBA" id="ARBA00048248"/>
    </source>
</evidence>
<sequence>MDIEKLAIEQFEQIKRGSIEIIEEEELKEKIKESLKTGIPLKIKAGFDPTAKDLHLGHTVLIQKLKHFQDLGHEVYFLIGDFTATIGDPTGKTQTRPSLSKEEVEENAKTYKEQVFKILDKDKTKVVYNSTWCEKLSAAGLIELAGHMSVARMLERDDFEKRYKSGKPISIKEFLYPLIQGYDSVALKADVELGGSDQKFNLLVGRLLQSKFGQRPQSILMMPILEGTDGKNKMSKSLGNYIGLNESPIDMYGKIMSISDELMFRYYELLSDKSVQEIESFKKQIQQGSLNPKFVKEQLALEIVERFHPGQSQKAKKTFDALTHNERPDLLEEINLKIDTQTIWICHLIKNIGFSDSTSKAKRLIEQKGVYINDKVLEDVGLQIKKGESFVLKVGKKQIAKVTIK</sequence>
<proteinExistence type="inferred from homology"/>
<dbReference type="InterPro" id="IPR024088">
    <property type="entry name" value="Tyr-tRNA-ligase_bac-type"/>
</dbReference>
<comment type="subcellular location">
    <subcellularLocation>
        <location evidence="10">Cytoplasm</location>
    </subcellularLocation>
</comment>
<evidence type="ECO:0000256" key="11">
    <source>
        <dbReference type="PROSITE-ProRule" id="PRU00182"/>
    </source>
</evidence>
<gene>
    <name evidence="10" type="primary">tyrS</name>
    <name evidence="13" type="ORF">SAMN05660835_01376</name>
</gene>
<keyword evidence="6 11" id="KW-0694">RNA-binding</keyword>
<dbReference type="GO" id="GO:0003723">
    <property type="term" value="F:RNA binding"/>
    <property type="evidence" value="ECO:0007669"/>
    <property type="project" value="UniProtKB-KW"/>
</dbReference>
<evidence type="ECO:0000256" key="4">
    <source>
        <dbReference type="ARBA" id="ARBA00022741"/>
    </source>
</evidence>
<comment type="similarity">
    <text evidence="10">Belongs to the class-I aminoacyl-tRNA synthetase family. TyrS type 2 subfamily.</text>
</comment>
<dbReference type="InterPro" id="IPR002305">
    <property type="entry name" value="aa-tRNA-synth_Ic"/>
</dbReference>
<organism evidence="13 14">
    <name type="scientific">Desulfurella multipotens</name>
    <dbReference type="NCBI Taxonomy" id="79269"/>
    <lineage>
        <taxon>Bacteria</taxon>
        <taxon>Pseudomonadati</taxon>
        <taxon>Campylobacterota</taxon>
        <taxon>Desulfurellia</taxon>
        <taxon>Desulfurellales</taxon>
        <taxon>Desulfurellaceae</taxon>
        <taxon>Desulfurella</taxon>
    </lineage>
</organism>
<evidence type="ECO:0000256" key="7">
    <source>
        <dbReference type="ARBA" id="ARBA00022917"/>
    </source>
</evidence>
<dbReference type="Proteomes" id="UP000199411">
    <property type="component" value="Unassembled WGS sequence"/>
</dbReference>
<evidence type="ECO:0000256" key="10">
    <source>
        <dbReference type="HAMAP-Rule" id="MF_02007"/>
    </source>
</evidence>
<evidence type="ECO:0000256" key="5">
    <source>
        <dbReference type="ARBA" id="ARBA00022840"/>
    </source>
</evidence>
<keyword evidence="14" id="KW-1185">Reference proteome</keyword>
<dbReference type="Gene3D" id="3.40.50.620">
    <property type="entry name" value="HUPs"/>
    <property type="match status" value="1"/>
</dbReference>
<dbReference type="FunFam" id="3.40.50.620:FF:000061">
    <property type="entry name" value="Tyrosine--tRNA ligase"/>
    <property type="match status" value="1"/>
</dbReference>
<dbReference type="InterPro" id="IPR024108">
    <property type="entry name" value="Tyr-tRNA-ligase_bac_2"/>
</dbReference>
<dbReference type="Pfam" id="PF01479">
    <property type="entry name" value="S4"/>
    <property type="match status" value="1"/>
</dbReference>
<keyword evidence="2 10" id="KW-0963">Cytoplasm</keyword>
<keyword evidence="3 10" id="KW-0436">Ligase</keyword>
<dbReference type="InterPro" id="IPR036986">
    <property type="entry name" value="S4_RNA-bd_sf"/>
</dbReference>
<evidence type="ECO:0000313" key="13">
    <source>
        <dbReference type="EMBL" id="SDC79629.1"/>
    </source>
</evidence>
<dbReference type="PRINTS" id="PR01040">
    <property type="entry name" value="TRNASYNTHTYR"/>
</dbReference>
<dbReference type="SMART" id="SM00363">
    <property type="entry name" value="S4"/>
    <property type="match status" value="1"/>
</dbReference>
<dbReference type="AlphaFoldDB" id="A0A1G6PHU3"/>
<comment type="function">
    <text evidence="10">Catalyzes the attachment of tyrosine to tRNA(Tyr) in a two-step reaction: tyrosine is first activated by ATP to form Tyr-AMP and then transferred to the acceptor end of tRNA(Tyr).</text>
</comment>
<dbReference type="GO" id="GO:0004831">
    <property type="term" value="F:tyrosine-tRNA ligase activity"/>
    <property type="evidence" value="ECO:0007669"/>
    <property type="project" value="UniProtKB-UniRule"/>
</dbReference>
<keyword evidence="4 10" id="KW-0547">Nucleotide-binding</keyword>
<dbReference type="RefSeq" id="WP_025391214.1">
    <property type="nucleotide sequence ID" value="NZ_FMYU01000009.1"/>
</dbReference>
<dbReference type="Gene3D" id="3.10.290.10">
    <property type="entry name" value="RNA-binding S4 domain"/>
    <property type="match status" value="1"/>
</dbReference>
<dbReference type="CDD" id="cd00805">
    <property type="entry name" value="TyrRS_core"/>
    <property type="match status" value="1"/>
</dbReference>
<dbReference type="PROSITE" id="PS50889">
    <property type="entry name" value="S4"/>
    <property type="match status" value="1"/>
</dbReference>
<comment type="catalytic activity">
    <reaction evidence="9 10">
        <text>tRNA(Tyr) + L-tyrosine + ATP = L-tyrosyl-tRNA(Tyr) + AMP + diphosphate + H(+)</text>
        <dbReference type="Rhea" id="RHEA:10220"/>
        <dbReference type="Rhea" id="RHEA-COMP:9706"/>
        <dbReference type="Rhea" id="RHEA-COMP:9707"/>
        <dbReference type="ChEBI" id="CHEBI:15378"/>
        <dbReference type="ChEBI" id="CHEBI:30616"/>
        <dbReference type="ChEBI" id="CHEBI:33019"/>
        <dbReference type="ChEBI" id="CHEBI:58315"/>
        <dbReference type="ChEBI" id="CHEBI:78442"/>
        <dbReference type="ChEBI" id="CHEBI:78536"/>
        <dbReference type="ChEBI" id="CHEBI:456215"/>
        <dbReference type="EC" id="6.1.1.1"/>
    </reaction>
</comment>
<comment type="subunit">
    <text evidence="1 10">Homodimer.</text>
</comment>
<dbReference type="GO" id="GO:0005829">
    <property type="term" value="C:cytosol"/>
    <property type="evidence" value="ECO:0007669"/>
    <property type="project" value="TreeGrafter"/>
</dbReference>
<dbReference type="PROSITE" id="PS00178">
    <property type="entry name" value="AA_TRNA_LIGASE_I"/>
    <property type="match status" value="1"/>
</dbReference>
<protein>
    <recommendedName>
        <fullName evidence="10">Tyrosine--tRNA ligase</fullName>
        <ecNumber evidence="10">6.1.1.1</ecNumber>
    </recommendedName>
    <alternativeName>
        <fullName evidence="10">Tyrosyl-tRNA synthetase</fullName>
        <shortName evidence="10">TyrRS</shortName>
    </alternativeName>
</protein>
<evidence type="ECO:0000256" key="3">
    <source>
        <dbReference type="ARBA" id="ARBA00022598"/>
    </source>
</evidence>
<evidence type="ECO:0000256" key="8">
    <source>
        <dbReference type="ARBA" id="ARBA00023146"/>
    </source>
</evidence>
<keyword evidence="7 10" id="KW-0648">Protein biosynthesis</keyword>
<accession>A0A1G6PHU3</accession>
<feature type="short sequence motif" description="'HIGH' region" evidence="10">
    <location>
        <begin position="49"/>
        <end position="58"/>
    </location>
</feature>
<dbReference type="OrthoDB" id="9804243at2"/>
<evidence type="ECO:0000313" key="14">
    <source>
        <dbReference type="Proteomes" id="UP000199411"/>
    </source>
</evidence>
<dbReference type="GO" id="GO:0006437">
    <property type="term" value="P:tyrosyl-tRNA aminoacylation"/>
    <property type="evidence" value="ECO:0007669"/>
    <property type="project" value="UniProtKB-UniRule"/>
</dbReference>
<dbReference type="InterPro" id="IPR002942">
    <property type="entry name" value="S4_RNA-bd"/>
</dbReference>
<dbReference type="InterPro" id="IPR002307">
    <property type="entry name" value="Tyr-tRNA-ligase"/>
</dbReference>
<dbReference type="Pfam" id="PF00579">
    <property type="entry name" value="tRNA-synt_1b"/>
    <property type="match status" value="1"/>
</dbReference>
<keyword evidence="5 10" id="KW-0067">ATP-binding</keyword>
<dbReference type="NCBIfam" id="TIGR00234">
    <property type="entry name" value="tyrS"/>
    <property type="match status" value="1"/>
</dbReference>
<feature type="domain" description="RNA-binding S4" evidence="12">
    <location>
        <begin position="343"/>
        <end position="405"/>
    </location>
</feature>
<dbReference type="PANTHER" id="PTHR11766:SF1">
    <property type="entry name" value="TYROSINE--TRNA LIGASE"/>
    <property type="match status" value="1"/>
</dbReference>
<dbReference type="InterPro" id="IPR014729">
    <property type="entry name" value="Rossmann-like_a/b/a_fold"/>
</dbReference>
<dbReference type="HAMAP" id="MF_02007">
    <property type="entry name" value="Tyr_tRNA_synth_type2"/>
    <property type="match status" value="1"/>
</dbReference>
<name>A0A1G6PHU3_9BACT</name>